<feature type="active site" description="Proton donor" evidence="2">
    <location>
        <position position="83"/>
    </location>
</feature>
<dbReference type="NCBIfam" id="TIGR01452">
    <property type="entry name" value="PGP_euk"/>
    <property type="match status" value="1"/>
</dbReference>
<dbReference type="PANTHER" id="PTHR19288">
    <property type="entry name" value="4-NITROPHENYLPHOSPHATASE-RELATED"/>
    <property type="match status" value="1"/>
</dbReference>
<protein>
    <submittedName>
        <fullName evidence="6">Glycerol-3-phosphate phosphatase isoform X1</fullName>
    </submittedName>
</protein>
<organism evidence="6">
    <name type="scientific">Neodiprion lecontei</name>
    <name type="common">Redheaded pine sawfly</name>
    <dbReference type="NCBI Taxonomy" id="441921"/>
    <lineage>
        <taxon>Eukaryota</taxon>
        <taxon>Metazoa</taxon>
        <taxon>Ecdysozoa</taxon>
        <taxon>Arthropoda</taxon>
        <taxon>Hexapoda</taxon>
        <taxon>Insecta</taxon>
        <taxon>Pterygota</taxon>
        <taxon>Neoptera</taxon>
        <taxon>Endopterygota</taxon>
        <taxon>Hymenoptera</taxon>
        <taxon>Tenthredinoidea</taxon>
        <taxon>Diprionidae</taxon>
        <taxon>Diprioninae</taxon>
        <taxon>Neodiprion</taxon>
    </lineage>
</organism>
<reference evidence="6" key="1">
    <citation type="submission" date="2025-08" db="UniProtKB">
        <authorList>
            <consortium name="RefSeq"/>
        </authorList>
    </citation>
    <scope>IDENTIFICATION</scope>
    <source>
        <tissue evidence="6">Thorax and Abdomen</tissue>
    </source>
</reference>
<dbReference type="InterPro" id="IPR023214">
    <property type="entry name" value="HAD_sf"/>
</dbReference>
<dbReference type="InterPro" id="IPR006357">
    <property type="entry name" value="HAD-SF_hydro_IIA"/>
</dbReference>
<dbReference type="KEGG" id="nlo:107219320"/>
<name>A0A6J0BF21_NEOLC</name>
<evidence type="ECO:0000313" key="6">
    <source>
        <dbReference type="RefSeq" id="XP_015513001.2"/>
    </source>
</evidence>
<feature type="binding site" evidence="3">
    <location>
        <position position="272"/>
    </location>
    <ligand>
        <name>substrate</name>
    </ligand>
</feature>
<feature type="active site" description="Nucleophile" evidence="2">
    <location>
        <position position="81"/>
    </location>
</feature>
<dbReference type="AlphaFoldDB" id="A0A6J0BF21"/>
<comment type="cofactor">
    <cofactor evidence="4">
        <name>Mg(2+)</name>
        <dbReference type="ChEBI" id="CHEBI:18420"/>
    </cofactor>
    <text evidence="4">Divalent metal ions. Mg(2+) is the most effective.</text>
</comment>
<keyword evidence="4" id="KW-0479">Metal-binding</keyword>
<dbReference type="SUPFAM" id="SSF56784">
    <property type="entry name" value="HAD-like"/>
    <property type="match status" value="1"/>
</dbReference>
<accession>A0A6J0BF21</accession>
<evidence type="ECO:0000256" key="4">
    <source>
        <dbReference type="PIRSR" id="PIRSR000915-3"/>
    </source>
</evidence>
<proteinExistence type="predicted"/>
<dbReference type="RefSeq" id="XP_015513001.2">
    <property type="nucleotide sequence ID" value="XM_015657515.2"/>
</dbReference>
<dbReference type="Proteomes" id="UP000829291">
    <property type="component" value="Chromosome 6"/>
</dbReference>
<dbReference type="InterPro" id="IPR036412">
    <property type="entry name" value="HAD-like_sf"/>
</dbReference>
<dbReference type="GO" id="GO:0005886">
    <property type="term" value="C:plasma membrane"/>
    <property type="evidence" value="ECO:0007669"/>
    <property type="project" value="UniProtKB-SubCell"/>
</dbReference>
<dbReference type="OrthoDB" id="413953at2759"/>
<dbReference type="GO" id="GO:0046872">
    <property type="term" value="F:metal ion binding"/>
    <property type="evidence" value="ECO:0007669"/>
    <property type="project" value="UniProtKB-KW"/>
</dbReference>
<evidence type="ECO:0000256" key="1">
    <source>
        <dbReference type="ARBA" id="ARBA00022801"/>
    </source>
</evidence>
<evidence type="ECO:0000313" key="5">
    <source>
        <dbReference type="Proteomes" id="UP000829291"/>
    </source>
</evidence>
<dbReference type="Gene3D" id="3.40.50.1000">
    <property type="entry name" value="HAD superfamily/HAD-like"/>
    <property type="match status" value="2"/>
</dbReference>
<dbReference type="Pfam" id="PF13344">
    <property type="entry name" value="Hydrolase_6"/>
    <property type="match status" value="1"/>
</dbReference>
<evidence type="ECO:0000256" key="3">
    <source>
        <dbReference type="PIRSR" id="PIRSR000915-2"/>
    </source>
</evidence>
<evidence type="ECO:0000256" key="2">
    <source>
        <dbReference type="PIRSR" id="PIRSR000915-1"/>
    </source>
</evidence>
<keyword evidence="5" id="KW-1185">Reference proteome</keyword>
<gene>
    <name evidence="6" type="primary">LOC107219320</name>
</gene>
<dbReference type="GO" id="GO:0016791">
    <property type="term" value="F:phosphatase activity"/>
    <property type="evidence" value="ECO:0007669"/>
    <property type="project" value="InterPro"/>
</dbReference>
<dbReference type="NCBIfam" id="TIGR01460">
    <property type="entry name" value="HAD-SF-IIA"/>
    <property type="match status" value="1"/>
</dbReference>
<feature type="binding site" evidence="4">
    <location>
        <position position="297"/>
    </location>
    <ligand>
        <name>Mg(2+)</name>
        <dbReference type="ChEBI" id="CHEBI:18420"/>
    </ligand>
</feature>
<dbReference type="PIRSF" id="PIRSF000915">
    <property type="entry name" value="PGP-type_phosphatase"/>
    <property type="match status" value="1"/>
</dbReference>
<feature type="binding site" evidence="4">
    <location>
        <position position="83"/>
    </location>
    <ligand>
        <name>Mg(2+)</name>
        <dbReference type="ChEBI" id="CHEBI:18420"/>
    </ligand>
</feature>
<feature type="binding site" evidence="4">
    <location>
        <position position="81"/>
    </location>
    <ligand>
        <name>Mg(2+)</name>
        <dbReference type="ChEBI" id="CHEBI:18420"/>
    </ligand>
</feature>
<dbReference type="Pfam" id="PF13242">
    <property type="entry name" value="Hydrolase_like"/>
    <property type="match status" value="1"/>
</dbReference>
<keyword evidence="4" id="KW-0460">Magnesium</keyword>
<sequence>MIGFLKYFPADQRDPRKRESRTCIHRGTNLPFESAGNDEHLDSSEKHNKIFTRRMAAVNLKSLSDEKIYEFLNSFDTVLTDCDGVLWMEMTPIKNSAEVMNKFHDLGRQTFYVTNNSTKTREECLAKCIELNFHATKNNILCTSYLAACYLQDLGFKKKAYVIGSEGISKELEQVGIGHCGVGPDTIEPGVPYKTFQKDPDVGAVIVGFDQHFSYPKLLKAACYLNDKNVHFVGTNTDERFPMDGDIIVPGTGSLVKCVETCAERKAVIVGKPETYIAEAIIKRFNINPKRTLMIGDRCNTDILLGTRCGFKTLLVLSGVTSLADVNTWKQSNSQDKLDLLPHYYVDKLGDLLPYLEKLKPSNESA</sequence>
<dbReference type="GO" id="GO:0005829">
    <property type="term" value="C:cytosol"/>
    <property type="evidence" value="ECO:0007669"/>
    <property type="project" value="UniProtKB-SubCell"/>
</dbReference>
<dbReference type="InterPro" id="IPR006349">
    <property type="entry name" value="PGP_euk"/>
</dbReference>
<dbReference type="PANTHER" id="PTHR19288:SF93">
    <property type="entry name" value="FI11325P-RELATED"/>
    <property type="match status" value="1"/>
</dbReference>
<dbReference type="GeneID" id="107219320"/>
<keyword evidence="1" id="KW-0378">Hydrolase</keyword>